<dbReference type="NCBIfam" id="TIGR00212">
    <property type="entry name" value="hemC"/>
    <property type="match status" value="1"/>
</dbReference>
<dbReference type="PRINTS" id="PR00151">
    <property type="entry name" value="PORPHBDMNASE"/>
</dbReference>
<evidence type="ECO:0000259" key="10">
    <source>
        <dbReference type="Pfam" id="PF03900"/>
    </source>
</evidence>
<keyword evidence="12" id="KW-1185">Reference proteome</keyword>
<evidence type="ECO:0000313" key="11">
    <source>
        <dbReference type="EMBL" id="TKD02266.1"/>
    </source>
</evidence>
<comment type="catalytic activity">
    <reaction evidence="7 8">
        <text>4 porphobilinogen + H2O = hydroxymethylbilane + 4 NH4(+)</text>
        <dbReference type="Rhea" id="RHEA:13185"/>
        <dbReference type="ChEBI" id="CHEBI:15377"/>
        <dbReference type="ChEBI" id="CHEBI:28938"/>
        <dbReference type="ChEBI" id="CHEBI:57845"/>
        <dbReference type="ChEBI" id="CHEBI:58126"/>
        <dbReference type="EC" id="2.5.1.61"/>
    </reaction>
</comment>
<comment type="miscellaneous">
    <text evidence="8">The porphobilinogen subunits are added to the dipyrromethane group.</text>
</comment>
<dbReference type="PROSITE" id="PS00533">
    <property type="entry name" value="PORPHOBILINOGEN_DEAM"/>
    <property type="match status" value="1"/>
</dbReference>
<dbReference type="AlphaFoldDB" id="A0A4U1J4T6"/>
<accession>A0A4U1J4T6</accession>
<dbReference type="HAMAP" id="MF_00260">
    <property type="entry name" value="Porphobil_deam"/>
    <property type="match status" value="1"/>
</dbReference>
<reference evidence="11 12" key="1">
    <citation type="submission" date="2019-04" db="EMBL/GenBank/DDBJ databases">
        <authorList>
            <person name="Li Y."/>
            <person name="Wang J."/>
        </authorList>
    </citation>
    <scope>NUCLEOTIDE SEQUENCE [LARGE SCALE GENOMIC DNA]</scope>
    <source>
        <strain evidence="11 12">DSM 14668</strain>
    </source>
</reference>
<comment type="similarity">
    <text evidence="3 8">Belongs to the HMBS family.</text>
</comment>
<dbReference type="Gene3D" id="3.40.190.10">
    <property type="entry name" value="Periplasmic binding protein-like II"/>
    <property type="match status" value="2"/>
</dbReference>
<dbReference type="InterPro" id="IPR000860">
    <property type="entry name" value="HemC"/>
</dbReference>
<feature type="domain" description="Porphobilinogen deaminase N-terminal" evidence="9">
    <location>
        <begin position="4"/>
        <end position="211"/>
    </location>
</feature>
<dbReference type="InterPro" id="IPR022417">
    <property type="entry name" value="Porphobilin_deaminase_N"/>
</dbReference>
<comment type="function">
    <text evidence="1 8">Tetrapolymerization of the monopyrrole PBG into the hydroxymethylbilane pre-uroporphyrinogen in several discrete steps.</text>
</comment>
<feature type="domain" description="Porphobilinogen deaminase C-terminal" evidence="10">
    <location>
        <begin position="225"/>
        <end position="296"/>
    </location>
</feature>
<comment type="cofactor">
    <cofactor evidence="8">
        <name>dipyrromethane</name>
        <dbReference type="ChEBI" id="CHEBI:60342"/>
    </cofactor>
    <text evidence="8">Binds 1 dipyrromethane group covalently.</text>
</comment>
<dbReference type="Proteomes" id="UP000309215">
    <property type="component" value="Unassembled WGS sequence"/>
</dbReference>
<dbReference type="PIRSF" id="PIRSF001438">
    <property type="entry name" value="4pyrrol_synth_OHMeBilane_synth"/>
    <property type="match status" value="1"/>
</dbReference>
<dbReference type="SUPFAM" id="SSF54782">
    <property type="entry name" value="Porphobilinogen deaminase (hydroxymethylbilane synthase), C-terminal domain"/>
    <property type="match status" value="1"/>
</dbReference>
<dbReference type="FunFam" id="3.40.190.10:FF:000005">
    <property type="entry name" value="Porphobilinogen deaminase"/>
    <property type="match status" value="1"/>
</dbReference>
<dbReference type="InterPro" id="IPR036803">
    <property type="entry name" value="Porphobilinogen_deaminase_C_sf"/>
</dbReference>
<dbReference type="EC" id="2.5.1.61" evidence="8"/>
<dbReference type="UniPathway" id="UPA00251">
    <property type="reaction ID" value="UER00319"/>
</dbReference>
<evidence type="ECO:0000256" key="8">
    <source>
        <dbReference type="HAMAP-Rule" id="MF_00260"/>
    </source>
</evidence>
<evidence type="ECO:0000256" key="1">
    <source>
        <dbReference type="ARBA" id="ARBA00002869"/>
    </source>
</evidence>
<dbReference type="InterPro" id="IPR022418">
    <property type="entry name" value="Porphobilinogen_deaminase_C"/>
</dbReference>
<dbReference type="PANTHER" id="PTHR11557">
    <property type="entry name" value="PORPHOBILINOGEN DEAMINASE"/>
    <property type="match status" value="1"/>
</dbReference>
<protein>
    <recommendedName>
        <fullName evidence="8">Porphobilinogen deaminase</fullName>
        <shortName evidence="8">PBG</shortName>
        <ecNumber evidence="8">2.5.1.61</ecNumber>
    </recommendedName>
    <alternativeName>
        <fullName evidence="8">Hydroxymethylbilane synthase</fullName>
        <shortName evidence="8">HMBS</shortName>
    </alternativeName>
    <alternativeName>
        <fullName evidence="8">Pre-uroporphyrinogen synthase</fullName>
    </alternativeName>
</protein>
<gene>
    <name evidence="8 11" type="primary">hemC</name>
    <name evidence="11" type="ORF">E8A74_29275</name>
</gene>
<organism evidence="11 12">
    <name type="scientific">Polyangium fumosum</name>
    <dbReference type="NCBI Taxonomy" id="889272"/>
    <lineage>
        <taxon>Bacteria</taxon>
        <taxon>Pseudomonadati</taxon>
        <taxon>Myxococcota</taxon>
        <taxon>Polyangia</taxon>
        <taxon>Polyangiales</taxon>
        <taxon>Polyangiaceae</taxon>
        <taxon>Polyangium</taxon>
    </lineage>
</organism>
<dbReference type="InterPro" id="IPR022419">
    <property type="entry name" value="Porphobilin_deaminase_cofac_BS"/>
</dbReference>
<comment type="subunit">
    <text evidence="4 8">Monomer.</text>
</comment>
<evidence type="ECO:0000256" key="4">
    <source>
        <dbReference type="ARBA" id="ARBA00011245"/>
    </source>
</evidence>
<keyword evidence="6 8" id="KW-0627">Porphyrin biosynthesis</keyword>
<dbReference type="GO" id="GO:0006782">
    <property type="term" value="P:protoporphyrinogen IX biosynthetic process"/>
    <property type="evidence" value="ECO:0007669"/>
    <property type="project" value="UniProtKB-UniRule"/>
</dbReference>
<keyword evidence="5 8" id="KW-0808">Transferase</keyword>
<evidence type="ECO:0000256" key="7">
    <source>
        <dbReference type="ARBA" id="ARBA00048169"/>
    </source>
</evidence>
<dbReference type="SUPFAM" id="SSF53850">
    <property type="entry name" value="Periplasmic binding protein-like II"/>
    <property type="match status" value="1"/>
</dbReference>
<dbReference type="PANTHER" id="PTHR11557:SF0">
    <property type="entry name" value="PORPHOBILINOGEN DEAMINASE"/>
    <property type="match status" value="1"/>
</dbReference>
<name>A0A4U1J4T6_9BACT</name>
<evidence type="ECO:0000256" key="2">
    <source>
        <dbReference type="ARBA" id="ARBA00004735"/>
    </source>
</evidence>
<evidence type="ECO:0000313" key="12">
    <source>
        <dbReference type="Proteomes" id="UP000309215"/>
    </source>
</evidence>
<dbReference type="Pfam" id="PF03900">
    <property type="entry name" value="Porphobil_deamC"/>
    <property type="match status" value="1"/>
</dbReference>
<proteinExistence type="inferred from homology"/>
<dbReference type="OrthoDB" id="9810298at2"/>
<dbReference type="GO" id="GO:0004418">
    <property type="term" value="F:hydroxymethylbilane synthase activity"/>
    <property type="evidence" value="ECO:0007669"/>
    <property type="project" value="UniProtKB-UniRule"/>
</dbReference>
<sequence length="298" mass="31872">MTRLTLATRRSALALAQSRAFARALVEASPGLEVGELEVVTSGDKITDRPLQEVGGKGLFVKELEEALLDGRAHFAVHSYKDVPAVIPDGLVITCVPRREDPRDVFITRTGATLAELPAGARVGTSSLRRAAAIGVARPDLGILPLRGNVDTRLRKLEEGQVDAIVLALAGLKRLGLERRATEILDPTVMLPAIGQGALGIECREADEETRRALAPLDDPETSVRVAAERGVMVALGADCRTPVAAHAVRTDEGLWIRAMIAEVDGTRLRTGERRVAWPSAAEATRVGLDLGQELLRA</sequence>
<evidence type="ECO:0000256" key="5">
    <source>
        <dbReference type="ARBA" id="ARBA00022679"/>
    </source>
</evidence>
<dbReference type="Gene3D" id="3.30.160.40">
    <property type="entry name" value="Porphobilinogen deaminase, C-terminal domain"/>
    <property type="match status" value="1"/>
</dbReference>
<comment type="caution">
    <text evidence="11">The sequence shown here is derived from an EMBL/GenBank/DDBJ whole genome shotgun (WGS) entry which is preliminary data.</text>
</comment>
<evidence type="ECO:0000256" key="6">
    <source>
        <dbReference type="ARBA" id="ARBA00023244"/>
    </source>
</evidence>
<dbReference type="GO" id="GO:0005737">
    <property type="term" value="C:cytoplasm"/>
    <property type="evidence" value="ECO:0007669"/>
    <property type="project" value="UniProtKB-UniRule"/>
</dbReference>
<evidence type="ECO:0000259" key="9">
    <source>
        <dbReference type="Pfam" id="PF01379"/>
    </source>
</evidence>
<dbReference type="EMBL" id="SSMQ01000035">
    <property type="protein sequence ID" value="TKD02266.1"/>
    <property type="molecule type" value="Genomic_DNA"/>
</dbReference>
<comment type="pathway">
    <text evidence="2">Porphyrin-containing compound metabolism; protoporphyrin-IX biosynthesis; coproporphyrinogen-III from 5-aminolevulinate: step 2/4.</text>
</comment>
<dbReference type="CDD" id="cd13646">
    <property type="entry name" value="PBP2_EcHMBS_like"/>
    <property type="match status" value="1"/>
</dbReference>
<evidence type="ECO:0000256" key="3">
    <source>
        <dbReference type="ARBA" id="ARBA00005638"/>
    </source>
</evidence>
<dbReference type="RefSeq" id="WP_136932389.1">
    <property type="nucleotide sequence ID" value="NZ_SSMQ01000035.1"/>
</dbReference>
<feature type="modified residue" description="S-(dipyrrolylmethanemethyl)cysteine" evidence="8">
    <location>
        <position position="240"/>
    </location>
</feature>
<dbReference type="Pfam" id="PF01379">
    <property type="entry name" value="Porphobil_deam"/>
    <property type="match status" value="1"/>
</dbReference>